<evidence type="ECO:0000313" key="2">
    <source>
        <dbReference type="Proteomes" id="UP001415857"/>
    </source>
</evidence>
<comment type="caution">
    <text evidence="1">The sequence shown here is derived from an EMBL/GenBank/DDBJ whole genome shotgun (WGS) entry which is preliminary data.</text>
</comment>
<evidence type="ECO:0000313" key="1">
    <source>
        <dbReference type="EMBL" id="KAK9290870.1"/>
    </source>
</evidence>
<dbReference type="EMBL" id="JBBPBK010000002">
    <property type="protein sequence ID" value="KAK9290870.1"/>
    <property type="molecule type" value="Genomic_DNA"/>
</dbReference>
<protein>
    <submittedName>
        <fullName evidence="1">Uncharacterized protein</fullName>
    </submittedName>
</protein>
<keyword evidence="2" id="KW-1185">Reference proteome</keyword>
<reference evidence="1 2" key="1">
    <citation type="journal article" date="2024" name="Plant J.">
        <title>Genome sequences and population genomics reveal climatic adaptation and genomic divergence between two closely related sweetgum species.</title>
        <authorList>
            <person name="Xu W.Q."/>
            <person name="Ren C.Q."/>
            <person name="Zhang X.Y."/>
            <person name="Comes H.P."/>
            <person name="Liu X.H."/>
            <person name="Li Y.G."/>
            <person name="Kettle C.J."/>
            <person name="Jalonen R."/>
            <person name="Gaisberger H."/>
            <person name="Ma Y.Z."/>
            <person name="Qiu Y.X."/>
        </authorList>
    </citation>
    <scope>NUCLEOTIDE SEQUENCE [LARGE SCALE GENOMIC DNA]</scope>
    <source>
        <strain evidence="1">Hangzhou</strain>
    </source>
</reference>
<dbReference type="Proteomes" id="UP001415857">
    <property type="component" value="Unassembled WGS sequence"/>
</dbReference>
<organism evidence="1 2">
    <name type="scientific">Liquidambar formosana</name>
    <name type="common">Formosan gum</name>
    <dbReference type="NCBI Taxonomy" id="63359"/>
    <lineage>
        <taxon>Eukaryota</taxon>
        <taxon>Viridiplantae</taxon>
        <taxon>Streptophyta</taxon>
        <taxon>Embryophyta</taxon>
        <taxon>Tracheophyta</taxon>
        <taxon>Spermatophyta</taxon>
        <taxon>Magnoliopsida</taxon>
        <taxon>eudicotyledons</taxon>
        <taxon>Gunneridae</taxon>
        <taxon>Pentapetalae</taxon>
        <taxon>Saxifragales</taxon>
        <taxon>Altingiaceae</taxon>
        <taxon>Liquidambar</taxon>
    </lineage>
</organism>
<dbReference type="AlphaFoldDB" id="A0AAP0SAM3"/>
<accession>A0AAP0SAM3</accession>
<proteinExistence type="predicted"/>
<gene>
    <name evidence="1" type="ORF">L1049_009048</name>
</gene>
<sequence length="55" mass="6238">MGATHQNYVVDIIFFPPTQEDKARIEKPKLDKLAHFSNSSFWSCTTPSRGSSLPR</sequence>
<name>A0AAP0SAM3_LIQFO</name>